<name>A0A976FKM1_BRELC</name>
<sequence length="381" mass="43561">MDLDSKKIAILAKETAVAESSWTAPFRVFQTALQQIAKLGTEVIYNFDKARIMFKSIQDRDGISVTKFIEFDRAVMKGYEEAGLNTADASEVVVMVIVNEMGHMGAAKLLNDLEKDNTELFRRTQTSLYRYWRQIDLSLSQYEAGLIESVTRFGPHEFALQEIVGCFSDYFKYADKVVGREESSAYKALMEIVENVMWRNLDSFIKFVIRQSQHEIMDDGRRIAINYLKNQYDTVTTPVAIIKTFQSSKMGPKQIRGSFAELNCRCSTHGAVNDKAKWLIDKLTKSYDKELFIIMESYKSENLCHDVLRELSVRWKNDQAYSTSLVLEFIESFYGAGKSTAKISMDSSNGHELKTLMDLAIVKPVPSEIKDMLELYKVDLD</sequence>
<dbReference type="GeneID" id="94347962"/>
<dbReference type="KEGG" id="blac:94347962"/>
<keyword evidence="2" id="KW-1185">Reference proteome</keyword>
<dbReference type="Proteomes" id="UP000294530">
    <property type="component" value="Unassembled WGS sequence"/>
</dbReference>
<dbReference type="RefSeq" id="XP_067817610.1">
    <property type="nucleotide sequence ID" value="XM_067962291.1"/>
</dbReference>
<proteinExistence type="predicted"/>
<dbReference type="EMBL" id="SHOA02000013">
    <property type="protein sequence ID" value="TDH68111.1"/>
    <property type="molecule type" value="Genomic_DNA"/>
</dbReference>
<protein>
    <submittedName>
        <fullName evidence="1">Uncharacterized protein</fullName>
    </submittedName>
</protein>
<dbReference type="AlphaFoldDB" id="A0A976FKM1"/>
<evidence type="ECO:0000313" key="1">
    <source>
        <dbReference type="EMBL" id="TDH68111.1"/>
    </source>
</evidence>
<accession>A0A976FKM1</accession>
<gene>
    <name evidence="1" type="ORF">CCR75_004204</name>
</gene>
<evidence type="ECO:0000313" key="2">
    <source>
        <dbReference type="Proteomes" id="UP000294530"/>
    </source>
</evidence>
<organism evidence="1 2">
    <name type="scientific">Bremia lactucae</name>
    <name type="common">Lettuce downy mildew</name>
    <dbReference type="NCBI Taxonomy" id="4779"/>
    <lineage>
        <taxon>Eukaryota</taxon>
        <taxon>Sar</taxon>
        <taxon>Stramenopiles</taxon>
        <taxon>Oomycota</taxon>
        <taxon>Peronosporomycetes</taxon>
        <taxon>Peronosporales</taxon>
        <taxon>Peronosporaceae</taxon>
        <taxon>Bremia</taxon>
    </lineage>
</organism>
<comment type="caution">
    <text evidence="1">The sequence shown here is derived from an EMBL/GenBank/DDBJ whole genome shotgun (WGS) entry which is preliminary data.</text>
</comment>
<reference evidence="1 2" key="1">
    <citation type="journal article" date="2021" name="Genome Biol.">
        <title>AFLAP: assembly-free linkage analysis pipeline using k-mers from genome sequencing data.</title>
        <authorList>
            <person name="Fletcher K."/>
            <person name="Zhang L."/>
            <person name="Gil J."/>
            <person name="Han R."/>
            <person name="Cavanaugh K."/>
            <person name="Michelmore R."/>
        </authorList>
    </citation>
    <scope>NUCLEOTIDE SEQUENCE [LARGE SCALE GENOMIC DNA]</scope>
    <source>
        <strain evidence="1 2">SF5</strain>
    </source>
</reference>